<dbReference type="GO" id="GO:0005829">
    <property type="term" value="C:cytosol"/>
    <property type="evidence" value="ECO:0007669"/>
    <property type="project" value="UniProtKB-SubCell"/>
</dbReference>
<evidence type="ECO:0000256" key="12">
    <source>
        <dbReference type="ARBA" id="ARBA00022845"/>
    </source>
</evidence>
<keyword evidence="16" id="KW-0206">Cytoskeleton</keyword>
<comment type="pathway">
    <text evidence="4">Carbohydrate degradation; glycolysis; pyruvate from D-glyceraldehyde 3-phosphate: step 1/5.</text>
</comment>
<name>A0AA41MPN9_SCICA</name>
<dbReference type="GO" id="GO:0016740">
    <property type="term" value="F:transferase activity"/>
    <property type="evidence" value="ECO:0007669"/>
    <property type="project" value="UniProtKB-KW"/>
</dbReference>
<sequence length="139" mass="14556">MTTVHAITATQKTVDDPSGKLWHDDHGAAQNIIPASTGDAKAAGKVTPELNGKLTGMTFCVPTRSGSVVDLTCCLEKATKHNDIKKVVKQASESPLKGILGYTEDQVVSCNFNSDTHSSTFNAGTGIASMTTLSSSFLV</sequence>
<evidence type="ECO:0000256" key="18">
    <source>
        <dbReference type="ARBA" id="ARBA00031890"/>
    </source>
</evidence>
<keyword evidence="24" id="KW-1185">Reference proteome</keyword>
<dbReference type="GO" id="GO:0005856">
    <property type="term" value="C:cytoskeleton"/>
    <property type="evidence" value="ECO:0007669"/>
    <property type="project" value="UniProtKB-SubCell"/>
</dbReference>
<comment type="catalytic activity">
    <reaction evidence="20">
        <text>D-glyceraldehyde 3-phosphate + phosphate + NAD(+) = (2R)-3-phospho-glyceroyl phosphate + NADH + H(+)</text>
        <dbReference type="Rhea" id="RHEA:10300"/>
        <dbReference type="ChEBI" id="CHEBI:15378"/>
        <dbReference type="ChEBI" id="CHEBI:43474"/>
        <dbReference type="ChEBI" id="CHEBI:57540"/>
        <dbReference type="ChEBI" id="CHEBI:57604"/>
        <dbReference type="ChEBI" id="CHEBI:57945"/>
        <dbReference type="ChEBI" id="CHEBI:59776"/>
        <dbReference type="EC" id="1.2.1.12"/>
    </reaction>
</comment>
<organism evidence="23 24">
    <name type="scientific">Sciurus carolinensis</name>
    <name type="common">Eastern gray squirrel</name>
    <dbReference type="NCBI Taxonomy" id="30640"/>
    <lineage>
        <taxon>Eukaryota</taxon>
        <taxon>Metazoa</taxon>
        <taxon>Chordata</taxon>
        <taxon>Craniata</taxon>
        <taxon>Vertebrata</taxon>
        <taxon>Euteleostomi</taxon>
        <taxon>Mammalia</taxon>
        <taxon>Eutheria</taxon>
        <taxon>Euarchontoglires</taxon>
        <taxon>Glires</taxon>
        <taxon>Rodentia</taxon>
        <taxon>Sciuromorpha</taxon>
        <taxon>Sciuridae</taxon>
        <taxon>Sciurinae</taxon>
        <taxon>Sciurini</taxon>
        <taxon>Sciurus</taxon>
    </lineage>
</organism>
<dbReference type="InterPro" id="IPR020829">
    <property type="entry name" value="GlycerAld_3-P_DH_cat"/>
</dbReference>
<comment type="similarity">
    <text evidence="5">Belongs to the glyceraldehyde-3-phosphate dehydrogenase family.</text>
</comment>
<evidence type="ECO:0000256" key="13">
    <source>
        <dbReference type="ARBA" id="ARBA00023002"/>
    </source>
</evidence>
<accession>A0AA41MPN9</accession>
<evidence type="ECO:0000256" key="15">
    <source>
        <dbReference type="ARBA" id="ARBA00023152"/>
    </source>
</evidence>
<keyword evidence="7" id="KW-0963">Cytoplasm</keyword>
<evidence type="ECO:0000313" key="24">
    <source>
        <dbReference type="Proteomes" id="UP001166674"/>
    </source>
</evidence>
<comment type="subunit">
    <text evidence="19">Homotetramer. Interacts with TPPP; the interaction is direct. Interacts (when S-nitrosylated) with SIAH1; leading to nuclear translocation. Interacts with RILPL1/GOSPEL, leading to prevent the interaction between GAPDH and SIAH1 and prevent nuclear translocation. Interacts with CHP1; the interaction increases the binding of CHP1 with microtubules. Associates with microtubules. Interacts with EIF1AD, USP25, PRKCI and WARS1. Interacts with phosphorylated RPL13A; inhibited by oxidatively-modified low-densitity lipoprotein (LDL(ox)). Component of the GAIT complex. Interacts with FKBP6; leading to inhibit GAPDH catalytic activity. Interacts with TRAF2, promoting TRAF2 ubiquitination. Interacts with TRAF3, promoting TRAF3 ubiquitination.</text>
</comment>
<keyword evidence="9" id="KW-0053">Apoptosis</keyword>
<dbReference type="EC" id="1.2.1.12" evidence="6"/>
<comment type="catalytic activity">
    <reaction evidence="21">
        <text>S-nitroso-L-cysteinyl-[GAPDH] + L-cysteinyl-[protein] = L-cysteinyl-[GAPDH] + S-nitroso-L-cysteinyl-[protein]</text>
        <dbReference type="Rhea" id="RHEA:66684"/>
        <dbReference type="Rhea" id="RHEA-COMP:10131"/>
        <dbReference type="Rhea" id="RHEA-COMP:17089"/>
        <dbReference type="Rhea" id="RHEA-COMP:17090"/>
        <dbReference type="Rhea" id="RHEA-COMP:17091"/>
        <dbReference type="ChEBI" id="CHEBI:29950"/>
        <dbReference type="ChEBI" id="CHEBI:149494"/>
    </reaction>
    <physiologicalReaction direction="left-to-right" evidence="21">
        <dbReference type="Rhea" id="RHEA:66685"/>
    </physiologicalReaction>
</comment>
<dbReference type="Gene3D" id="3.30.360.10">
    <property type="entry name" value="Dihydrodipicolinate Reductase, domain 2"/>
    <property type="match status" value="1"/>
</dbReference>
<dbReference type="SUPFAM" id="SSF55347">
    <property type="entry name" value="Glyceraldehyde-3-phosphate dehydrogenase-like, C-terminal domain"/>
    <property type="match status" value="1"/>
</dbReference>
<dbReference type="GO" id="GO:0004365">
    <property type="term" value="F:glyceraldehyde-3-phosphate dehydrogenase (NAD+) (phosphorylating) activity"/>
    <property type="evidence" value="ECO:0007669"/>
    <property type="project" value="UniProtKB-EC"/>
</dbReference>
<dbReference type="AlphaFoldDB" id="A0AA41MPN9"/>
<evidence type="ECO:0000259" key="22">
    <source>
        <dbReference type="Pfam" id="PF02800"/>
    </source>
</evidence>
<dbReference type="InterPro" id="IPR020831">
    <property type="entry name" value="GlycerAld/Erythrose_P_DH"/>
</dbReference>
<dbReference type="FunFam" id="3.30.360.10:FF:000010">
    <property type="entry name" value="Glyceraldehyde-3-phosphate dehydrogenase"/>
    <property type="match status" value="1"/>
</dbReference>
<evidence type="ECO:0000256" key="5">
    <source>
        <dbReference type="ARBA" id="ARBA00007406"/>
    </source>
</evidence>
<protein>
    <recommendedName>
        <fullName evidence="6">glyceraldehyde-3-phosphate dehydrogenase (phosphorylating)</fullName>
        <ecNumber evidence="6">1.2.1.12</ecNumber>
    </recommendedName>
    <alternativeName>
        <fullName evidence="18">Peptidyl-cysteine S-nitrosylase GAPDH</fullName>
    </alternativeName>
</protein>
<evidence type="ECO:0000256" key="1">
    <source>
        <dbReference type="ARBA" id="ARBA00004123"/>
    </source>
</evidence>
<proteinExistence type="inferred from homology"/>
<dbReference type="GO" id="GO:0000166">
    <property type="term" value="F:nucleotide binding"/>
    <property type="evidence" value="ECO:0007669"/>
    <property type="project" value="UniProtKB-KW"/>
</dbReference>
<feature type="domain" description="Glyceraldehyde 3-phosphate dehydrogenase catalytic" evidence="22">
    <location>
        <begin position="1"/>
        <end position="129"/>
    </location>
</feature>
<evidence type="ECO:0000256" key="17">
    <source>
        <dbReference type="ARBA" id="ARBA00023242"/>
    </source>
</evidence>
<keyword evidence="17" id="KW-0539">Nucleus</keyword>
<evidence type="ECO:0000256" key="2">
    <source>
        <dbReference type="ARBA" id="ARBA00004245"/>
    </source>
</evidence>
<dbReference type="GO" id="GO:0005634">
    <property type="term" value="C:nucleus"/>
    <property type="evidence" value="ECO:0007669"/>
    <property type="project" value="UniProtKB-SubCell"/>
</dbReference>
<evidence type="ECO:0000256" key="20">
    <source>
        <dbReference type="ARBA" id="ARBA00047698"/>
    </source>
</evidence>
<comment type="caution">
    <text evidence="23">The sequence shown here is derived from an EMBL/GenBank/DDBJ whole genome shotgun (WGS) entry which is preliminary data.</text>
</comment>
<keyword evidence="11" id="KW-0702">S-nitrosylation</keyword>
<keyword evidence="14" id="KW-0520">NAD</keyword>
<comment type="subcellular location">
    <subcellularLocation>
        <location evidence="2">Cytoplasm</location>
        <location evidence="2">Cytoskeleton</location>
    </subcellularLocation>
    <subcellularLocation>
        <location evidence="3">Cytoplasm</location>
        <location evidence="3">Cytosol</location>
    </subcellularLocation>
    <subcellularLocation>
        <location evidence="1">Nucleus</location>
    </subcellularLocation>
</comment>
<evidence type="ECO:0000256" key="7">
    <source>
        <dbReference type="ARBA" id="ARBA00022490"/>
    </source>
</evidence>
<dbReference type="Pfam" id="PF02800">
    <property type="entry name" value="Gp_dh_C"/>
    <property type="match status" value="1"/>
</dbReference>
<evidence type="ECO:0000256" key="14">
    <source>
        <dbReference type="ARBA" id="ARBA00023027"/>
    </source>
</evidence>
<keyword evidence="8" id="KW-0808">Transferase</keyword>
<dbReference type="EMBL" id="JAATJV010255443">
    <property type="protein sequence ID" value="MBZ3875681.1"/>
    <property type="molecule type" value="Genomic_DNA"/>
</dbReference>
<keyword evidence="13" id="KW-0560">Oxidoreductase</keyword>
<evidence type="ECO:0000256" key="8">
    <source>
        <dbReference type="ARBA" id="ARBA00022679"/>
    </source>
</evidence>
<dbReference type="GO" id="GO:0006915">
    <property type="term" value="P:apoptotic process"/>
    <property type="evidence" value="ECO:0007669"/>
    <property type="project" value="UniProtKB-KW"/>
</dbReference>
<reference evidence="23" key="1">
    <citation type="submission" date="2020-03" db="EMBL/GenBank/DDBJ databases">
        <title>Studies in the Genomics of Life Span.</title>
        <authorList>
            <person name="Glass D."/>
        </authorList>
    </citation>
    <scope>NUCLEOTIDE SEQUENCE</scope>
    <source>
        <strain evidence="23">SUZIE</strain>
        <tissue evidence="23">Muscle</tissue>
    </source>
</reference>
<keyword evidence="12" id="KW-0810">Translation regulation</keyword>
<dbReference type="PANTHER" id="PTHR10836:SF111">
    <property type="entry name" value="GLYCERALDEHYDE-3-PHOSPHATE DEHYDROGENASE"/>
    <property type="match status" value="1"/>
</dbReference>
<dbReference type="GO" id="GO:0006096">
    <property type="term" value="P:glycolytic process"/>
    <property type="evidence" value="ECO:0007669"/>
    <property type="project" value="UniProtKB-KW"/>
</dbReference>
<dbReference type="Proteomes" id="UP001166674">
    <property type="component" value="Unassembled WGS sequence"/>
</dbReference>
<evidence type="ECO:0000256" key="19">
    <source>
        <dbReference type="ARBA" id="ARBA00046997"/>
    </source>
</evidence>
<dbReference type="GO" id="GO:0006417">
    <property type="term" value="P:regulation of translation"/>
    <property type="evidence" value="ECO:0007669"/>
    <property type="project" value="UniProtKB-KW"/>
</dbReference>
<keyword evidence="15" id="KW-0324">Glycolysis</keyword>
<evidence type="ECO:0000256" key="6">
    <source>
        <dbReference type="ARBA" id="ARBA00013119"/>
    </source>
</evidence>
<evidence type="ECO:0000256" key="10">
    <source>
        <dbReference type="ARBA" id="ARBA00022741"/>
    </source>
</evidence>
<keyword evidence="10" id="KW-0547">Nucleotide-binding</keyword>
<evidence type="ECO:0000256" key="9">
    <source>
        <dbReference type="ARBA" id="ARBA00022703"/>
    </source>
</evidence>
<dbReference type="PANTHER" id="PTHR10836">
    <property type="entry name" value="GLYCERALDEHYDE 3-PHOSPHATE DEHYDROGENASE"/>
    <property type="match status" value="1"/>
</dbReference>
<evidence type="ECO:0000313" key="23">
    <source>
        <dbReference type="EMBL" id="MBZ3875681.1"/>
    </source>
</evidence>
<evidence type="ECO:0000256" key="3">
    <source>
        <dbReference type="ARBA" id="ARBA00004514"/>
    </source>
</evidence>
<evidence type="ECO:0000256" key="4">
    <source>
        <dbReference type="ARBA" id="ARBA00004869"/>
    </source>
</evidence>
<evidence type="ECO:0000256" key="16">
    <source>
        <dbReference type="ARBA" id="ARBA00023212"/>
    </source>
</evidence>
<evidence type="ECO:0000256" key="21">
    <source>
        <dbReference type="ARBA" id="ARBA00048005"/>
    </source>
</evidence>
<gene>
    <name evidence="23" type="ORF">SUZIE_134155</name>
</gene>
<evidence type="ECO:0000256" key="11">
    <source>
        <dbReference type="ARBA" id="ARBA00022799"/>
    </source>
</evidence>